<evidence type="ECO:0000256" key="3">
    <source>
        <dbReference type="ARBA" id="ARBA00023004"/>
    </source>
</evidence>
<dbReference type="InterPro" id="IPR012864">
    <property type="entry name" value="PCO/ADO"/>
</dbReference>
<dbReference type="InterPro" id="IPR014710">
    <property type="entry name" value="RmlC-like_jellyroll"/>
</dbReference>
<dbReference type="GO" id="GO:0005739">
    <property type="term" value="C:mitochondrion"/>
    <property type="evidence" value="ECO:0007669"/>
    <property type="project" value="TreeGrafter"/>
</dbReference>
<dbReference type="OrthoDB" id="271433at2759"/>
<dbReference type="EMBL" id="CAJHNH020005746">
    <property type="protein sequence ID" value="CAG5132903.1"/>
    <property type="molecule type" value="Genomic_DNA"/>
</dbReference>
<evidence type="ECO:0000256" key="2">
    <source>
        <dbReference type="ARBA" id="ARBA00023002"/>
    </source>
</evidence>
<keyword evidence="1" id="KW-0479">Metal-binding</keyword>
<accession>A0A8S3ZU31</accession>
<comment type="caution">
    <text evidence="4">The sequence shown here is derived from an EMBL/GenBank/DDBJ whole genome shotgun (WGS) entry which is preliminary data.</text>
</comment>
<dbReference type="Pfam" id="PF07847">
    <property type="entry name" value="PCO_ADO"/>
    <property type="match status" value="1"/>
</dbReference>
<dbReference type="GO" id="GO:0016702">
    <property type="term" value="F:oxidoreductase activity, acting on single donors with incorporation of molecular oxygen, incorporation of two atoms of oxygen"/>
    <property type="evidence" value="ECO:0007669"/>
    <property type="project" value="InterPro"/>
</dbReference>
<dbReference type="InterPro" id="IPR011051">
    <property type="entry name" value="RmlC_Cupin_sf"/>
</dbReference>
<keyword evidence="3" id="KW-0408">Iron</keyword>
<organism evidence="4 5">
    <name type="scientific">Candidula unifasciata</name>
    <dbReference type="NCBI Taxonomy" id="100452"/>
    <lineage>
        <taxon>Eukaryota</taxon>
        <taxon>Metazoa</taxon>
        <taxon>Spiralia</taxon>
        <taxon>Lophotrochozoa</taxon>
        <taxon>Mollusca</taxon>
        <taxon>Gastropoda</taxon>
        <taxon>Heterobranchia</taxon>
        <taxon>Euthyneura</taxon>
        <taxon>Panpulmonata</taxon>
        <taxon>Eupulmonata</taxon>
        <taxon>Stylommatophora</taxon>
        <taxon>Helicina</taxon>
        <taxon>Helicoidea</taxon>
        <taxon>Geomitridae</taxon>
        <taxon>Candidula</taxon>
    </lineage>
</organism>
<dbReference type="GO" id="GO:0046872">
    <property type="term" value="F:metal ion binding"/>
    <property type="evidence" value="ECO:0007669"/>
    <property type="project" value="UniProtKB-KW"/>
</dbReference>
<dbReference type="CDD" id="cd20289">
    <property type="entry name" value="cupin_ADO"/>
    <property type="match status" value="1"/>
</dbReference>
<dbReference type="PANTHER" id="PTHR22966:SF61">
    <property type="entry name" value="2-AMINOETHANETHIOL DIOXYGENASE"/>
    <property type="match status" value="1"/>
</dbReference>
<evidence type="ECO:0008006" key="6">
    <source>
        <dbReference type="Google" id="ProtNLM"/>
    </source>
</evidence>
<dbReference type="Proteomes" id="UP000678393">
    <property type="component" value="Unassembled WGS sequence"/>
</dbReference>
<dbReference type="Gene3D" id="2.60.120.10">
    <property type="entry name" value="Jelly Rolls"/>
    <property type="match status" value="1"/>
</dbReference>
<keyword evidence="5" id="KW-1185">Reference proteome</keyword>
<dbReference type="AlphaFoldDB" id="A0A8S3ZU31"/>
<gene>
    <name evidence="4" type="ORF">CUNI_LOCUS18461</name>
</gene>
<keyword evidence="2" id="KW-0560">Oxidoreductase</keyword>
<evidence type="ECO:0000313" key="4">
    <source>
        <dbReference type="EMBL" id="CAG5132903.1"/>
    </source>
</evidence>
<dbReference type="SUPFAM" id="SSF51182">
    <property type="entry name" value="RmlC-like cupins"/>
    <property type="match status" value="1"/>
</dbReference>
<evidence type="ECO:0000313" key="5">
    <source>
        <dbReference type="Proteomes" id="UP000678393"/>
    </source>
</evidence>
<dbReference type="PANTHER" id="PTHR22966">
    <property type="entry name" value="2-AMINOETHANETHIOL DIOXYGENASE"/>
    <property type="match status" value="1"/>
</dbReference>
<evidence type="ECO:0000256" key="1">
    <source>
        <dbReference type="ARBA" id="ARBA00022723"/>
    </source>
</evidence>
<protein>
    <recommendedName>
        <fullName evidence="6">2-aminoethanethiol dioxygenase</fullName>
    </recommendedName>
</protein>
<proteinExistence type="predicted"/>
<reference evidence="4" key="1">
    <citation type="submission" date="2021-04" db="EMBL/GenBank/DDBJ databases">
        <authorList>
            <consortium name="Molecular Ecology Group"/>
        </authorList>
    </citation>
    <scope>NUCLEOTIDE SEQUENCE</scope>
</reference>
<name>A0A8S3ZU31_9EUPU</name>
<sequence>MAAPILKLAQLSTKIFGVLSPEKITKDHLSPLIRAMNNISSEDVYFDPKEIEERDAELQKLGEVAPVTYMHIHQDHNFTMAVFVVKAGSVLPLHDHPKMHGLLKVLYGKVRISSYTEVDQKPLPENIARLQVSQSQKRSNSCIIKTVYRHNDIVLSETDECCVLSPSVGNFHEIQPETKFAAFLDVLAPPYEGDCDSGCHYYKDLNPGKTSIGGTTWLKEIPQPSFYWCDTIKYKGPLLTCL</sequence>